<accession>A0A1F2WQM9</accession>
<name>A0A1F2WQM9_9ACTN</name>
<protein>
    <recommendedName>
        <fullName evidence="3">DUF2007 domain-containing protein</fullName>
    </recommendedName>
</protein>
<reference evidence="1 2" key="1">
    <citation type="journal article" date="2016" name="Nat. Commun.">
        <title>Thousands of microbial genomes shed light on interconnected biogeochemical processes in an aquifer system.</title>
        <authorList>
            <person name="Anantharaman K."/>
            <person name="Brown C.T."/>
            <person name="Hug L.A."/>
            <person name="Sharon I."/>
            <person name="Castelle C.J."/>
            <person name="Probst A.J."/>
            <person name="Thomas B.C."/>
            <person name="Singh A."/>
            <person name="Wilkins M.J."/>
            <person name="Karaoz U."/>
            <person name="Brodie E.L."/>
            <person name="Williams K.H."/>
            <person name="Hubbard S.S."/>
            <person name="Banfield J.F."/>
        </authorList>
    </citation>
    <scope>NUCLEOTIDE SEQUENCE [LARGE SCALE GENOMIC DNA]</scope>
</reference>
<dbReference type="Proteomes" id="UP000177876">
    <property type="component" value="Unassembled WGS sequence"/>
</dbReference>
<proteinExistence type="predicted"/>
<comment type="caution">
    <text evidence="1">The sequence shown here is derived from an EMBL/GenBank/DDBJ whole genome shotgun (WGS) entry which is preliminary data.</text>
</comment>
<organism evidence="1 2">
    <name type="scientific">Candidatus Solincola sediminis</name>
    <dbReference type="NCBI Taxonomy" id="1797199"/>
    <lineage>
        <taxon>Bacteria</taxon>
        <taxon>Bacillati</taxon>
        <taxon>Actinomycetota</taxon>
        <taxon>Candidatus Geothermincolia</taxon>
        <taxon>Candidatus Geothermincolales</taxon>
        <taxon>Candidatus Geothermincolaceae</taxon>
        <taxon>Candidatus Solincola</taxon>
    </lineage>
</organism>
<sequence>MGFWDFLHREAKDETVVFSGDRWEAEMVISLLKGGGFHPAEWADMPGPYIGSVGMARVIVPPEEFQGAKEFLASLKDQAFGVEEEHDAE</sequence>
<dbReference type="AlphaFoldDB" id="A0A1F2WQM9"/>
<evidence type="ECO:0000313" key="1">
    <source>
        <dbReference type="EMBL" id="OFW59110.1"/>
    </source>
</evidence>
<gene>
    <name evidence="1" type="ORF">A2Y75_05120</name>
</gene>
<dbReference type="EMBL" id="MELK01000018">
    <property type="protein sequence ID" value="OFW59110.1"/>
    <property type="molecule type" value="Genomic_DNA"/>
</dbReference>
<evidence type="ECO:0008006" key="3">
    <source>
        <dbReference type="Google" id="ProtNLM"/>
    </source>
</evidence>
<evidence type="ECO:0000313" key="2">
    <source>
        <dbReference type="Proteomes" id="UP000177876"/>
    </source>
</evidence>